<reference evidence="3 4" key="1">
    <citation type="submission" date="2018-08" db="EMBL/GenBank/DDBJ databases">
        <title>Genomic investigation of the strawberry pathogen Phytophthora fragariae indicates pathogenicity is determined by transcriptional variation in three key races.</title>
        <authorList>
            <person name="Adams T.M."/>
            <person name="Armitage A.D."/>
            <person name="Sobczyk M.K."/>
            <person name="Bates H.J."/>
            <person name="Dunwell J.M."/>
            <person name="Nellist C.F."/>
            <person name="Harrison R.J."/>
        </authorList>
    </citation>
    <scope>NUCLEOTIDE SEQUENCE [LARGE SCALE GENOMIC DNA]</scope>
    <source>
        <strain evidence="3 4">A4</strain>
    </source>
</reference>
<dbReference type="SUPFAM" id="SSF51126">
    <property type="entry name" value="Pectin lyase-like"/>
    <property type="match status" value="1"/>
</dbReference>
<dbReference type="PROSITE" id="PS51257">
    <property type="entry name" value="PROKAR_LIPOPROTEIN"/>
    <property type="match status" value="1"/>
</dbReference>
<proteinExistence type="predicted"/>
<evidence type="ECO:0000256" key="2">
    <source>
        <dbReference type="SAM" id="SignalP"/>
    </source>
</evidence>
<protein>
    <recommendedName>
        <fullName evidence="5">Pectate lyase domain-containing protein</fullName>
    </recommendedName>
</protein>
<dbReference type="Proteomes" id="UP000437068">
    <property type="component" value="Unassembled WGS sequence"/>
</dbReference>
<sequence length="340" mass="36864">MLHNSQRVTVLLGLVLALASCFTSDASVVRGTPPGFAVGTTGGGNAKPVVPTTIAELTAALSGNEPRVIVLKKGFRFINTEGSKTEKGCHRTNNIVCIAKKNGFLGQDSIQPSFTKCDGTSISVTYDKAAMNPLIVGSNKTLVGEGTSGVLNGKGLILAGSNIIVQNIHITNLNPHLVWGGDAITIPMTLQLVDDDQVLEAALSFLEQHDTQHSARGKKKNTSSSNRAREAQYKELLALREQVPRLEKHLTELQEQAQPSVLHLWRKLAMLERQSRANAEDENCRLRALVSENADATMQNVQQLLQTNTRSMTRRQSSGARTFGHRTLGRRILGLTGVCR</sequence>
<name>A0A6A4DEH1_9STRA</name>
<feature type="chain" id="PRO_5025680131" description="Pectate lyase domain-containing protein" evidence="2">
    <location>
        <begin position="27"/>
        <end position="340"/>
    </location>
</feature>
<evidence type="ECO:0000256" key="1">
    <source>
        <dbReference type="SAM" id="MobiDB-lite"/>
    </source>
</evidence>
<accession>A0A6A4DEH1</accession>
<evidence type="ECO:0008006" key="5">
    <source>
        <dbReference type="Google" id="ProtNLM"/>
    </source>
</evidence>
<feature type="signal peptide" evidence="2">
    <location>
        <begin position="1"/>
        <end position="26"/>
    </location>
</feature>
<dbReference type="InterPro" id="IPR012334">
    <property type="entry name" value="Pectin_lyas_fold"/>
</dbReference>
<comment type="caution">
    <text evidence="3">The sequence shown here is derived from an EMBL/GenBank/DDBJ whole genome shotgun (WGS) entry which is preliminary data.</text>
</comment>
<gene>
    <name evidence="3" type="ORF">PF001_g11843</name>
</gene>
<dbReference type="AlphaFoldDB" id="A0A6A4DEH1"/>
<feature type="region of interest" description="Disordered" evidence="1">
    <location>
        <begin position="210"/>
        <end position="229"/>
    </location>
</feature>
<keyword evidence="2" id="KW-0732">Signal</keyword>
<dbReference type="EMBL" id="QXGE01000643">
    <property type="protein sequence ID" value="KAE9306970.1"/>
    <property type="molecule type" value="Genomic_DNA"/>
</dbReference>
<dbReference type="Gene3D" id="2.160.20.10">
    <property type="entry name" value="Single-stranded right-handed beta-helix, Pectin lyase-like"/>
    <property type="match status" value="1"/>
</dbReference>
<evidence type="ECO:0000313" key="4">
    <source>
        <dbReference type="Proteomes" id="UP000437068"/>
    </source>
</evidence>
<evidence type="ECO:0000313" key="3">
    <source>
        <dbReference type="EMBL" id="KAE9306970.1"/>
    </source>
</evidence>
<dbReference type="InterPro" id="IPR011050">
    <property type="entry name" value="Pectin_lyase_fold/virulence"/>
</dbReference>
<organism evidence="3 4">
    <name type="scientific">Phytophthora fragariae</name>
    <dbReference type="NCBI Taxonomy" id="53985"/>
    <lineage>
        <taxon>Eukaryota</taxon>
        <taxon>Sar</taxon>
        <taxon>Stramenopiles</taxon>
        <taxon>Oomycota</taxon>
        <taxon>Peronosporomycetes</taxon>
        <taxon>Peronosporales</taxon>
        <taxon>Peronosporaceae</taxon>
        <taxon>Phytophthora</taxon>
    </lineage>
</organism>